<reference evidence="7 8" key="1">
    <citation type="submission" date="2021-10" db="EMBL/GenBank/DDBJ databases">
        <title>Draft genome of Aestuariibacter halophilus JC2043.</title>
        <authorList>
            <person name="Emsley S.A."/>
            <person name="Pfannmuller K.M."/>
            <person name="Ushijima B."/>
            <person name="Saw J.H."/>
            <person name="Videau P."/>
        </authorList>
    </citation>
    <scope>NUCLEOTIDE SEQUENCE [LARGE SCALE GENOMIC DNA]</scope>
    <source>
        <strain evidence="7 8">JC2043</strain>
    </source>
</reference>
<dbReference type="SUPFAM" id="SSF53223">
    <property type="entry name" value="Aminoacid dehydrogenase-like, N-terminal domain"/>
    <property type="match status" value="1"/>
</dbReference>
<evidence type="ECO:0000259" key="4">
    <source>
        <dbReference type="Pfam" id="PF21075"/>
    </source>
</evidence>
<dbReference type="Proteomes" id="UP001520878">
    <property type="component" value="Unassembled WGS sequence"/>
</dbReference>
<feature type="domain" description="NAD-glutamate dehydrogenase N-terminal ACT1" evidence="4">
    <location>
        <begin position="34"/>
        <end position="181"/>
    </location>
</feature>
<name>A0ABS8G781_9ALTE</name>
<dbReference type="InterPro" id="IPR028971">
    <property type="entry name" value="NAD-GDH_cat"/>
</dbReference>
<feature type="domain" description="NAD-glutamate dehydrogenase catalytic" evidence="2">
    <location>
        <begin position="732"/>
        <end position="1226"/>
    </location>
</feature>
<evidence type="ECO:0000256" key="1">
    <source>
        <dbReference type="ARBA" id="ARBA00023002"/>
    </source>
</evidence>
<dbReference type="PANTHER" id="PTHR43403">
    <property type="entry name" value="NAD-SPECIFIC GLUTAMATE DEHYDROGENASE"/>
    <property type="match status" value="1"/>
</dbReference>
<dbReference type="RefSeq" id="WP_229157799.1">
    <property type="nucleotide sequence ID" value="NZ_JAJEWP010000001.1"/>
</dbReference>
<evidence type="ECO:0000259" key="5">
    <source>
        <dbReference type="Pfam" id="PF21076"/>
    </source>
</evidence>
<dbReference type="InterPro" id="IPR048381">
    <property type="entry name" value="GDH_C"/>
</dbReference>
<evidence type="ECO:0000313" key="8">
    <source>
        <dbReference type="Proteomes" id="UP001520878"/>
    </source>
</evidence>
<dbReference type="InterPro" id="IPR049064">
    <property type="entry name" value="NAD_Glu_DH_ACT3"/>
</dbReference>
<feature type="domain" description="NAD-glutamate dehydrogenase ACT3" evidence="6">
    <location>
        <begin position="555"/>
        <end position="634"/>
    </location>
</feature>
<keyword evidence="1" id="KW-0560">Oxidoreductase</keyword>
<dbReference type="InterPro" id="IPR049056">
    <property type="entry name" value="NAD_Glu_DH_HM3"/>
</dbReference>
<comment type="caution">
    <text evidence="7">The sequence shown here is derived from an EMBL/GenBank/DDBJ whole genome shotgun (WGS) entry which is preliminary data.</text>
</comment>
<sequence length="1616" mass="183867">MTVATHQHSVLLDNVFTLINKKVPKAHAKLVEQFSRILFRNISQDDLENRNDSDLYGATLSLWNEFSKYNSAKPSIRVFNPEIAKNGWQSSHTIVEIILKDTPFLVDSVRMTLNRLGITAHLLLHSPISIKRDAKHHLVEFVGGSSEEQPAEKGYSRETVFLIEVDRQTTKKALDSLCDELLGVVSEVSLAVSDWQPMRDKMSAIIKDFKKQPFPGSKRDQEQAVKFLTWLNDHNFTLMGYRYYDVKAIEGDHRWVPQNDSSLGLMKNSVSDRERVLSKLPASARAEALSHHALILTKTNTRAKIHRPAYMDYVGVKCFDKDGNVIGEHRFLGLYSASFYNSSALQLPVLKDKIDRICEYSGFEKGTHAYKTFLNIIETYPRDEILQGSAEELGQIVLGIFQMQERGISRLFVRKDVFGRYFSCMVYVPRERYNTALRKDTQALLKKSFNSDEEVEFTTYFSESVYARTHYIARVKDNNAEYNVKEIEKNIIELTKSWNDRLAATIRSNHGEAAGKTLEKRYDNAFSPSYQEQNLPSAALVDIERLERLDDTHTLDMLFYRPQEEARDSNTVKLKLFHRHEPIHLSAVLPMLENFGLRVIDESPYRIQCADGVVNWIMDFSMLHSNGDNMDMEKAQNLFQDAFAKVWHNDLEDDPFNRLVLGAGLTGRDVTVLRAYAKYMRQTGSSFSITYMANTLANYPAIARVLVDLFAQRFNPKLKRSEKKEQALLSSVKEQLEQVSNLDDDRIISRYLDMILATLRTNFYQPDEQGNEKPYAAFKMQPELIPDMPLPLPKFEIFVYSPRVEGVHLRGGKVARGGLRWSDRLEDFRTEVLGLVKAQQVKNTVIVPVGAKGGFVCKSLPFSEGREAIQAEGQACYKIFIRSLLDITDNIVNGEIVPPRDVVRLDEDDPYLVVAADKGTATFSDIANGIAKEFDFWLGDAFASGGSIGYDHKGMGITARGAWESVKRHFREMGIDCQTTEFTALGVGDMAGDVFGNGMLLSEHTRLVCAFNHMHIFFDPDPDAKATYKERKRLFENPRLSWDDYNRDLISKGGGIFSRAAKSIKLTPEMKKWLGTKQASMTPNELIHNALKMPVDLIWNGGIGTYVKGSKETHSEVGDRANDDLRVNGKDVRAKIVGEGGNLGLTQLGRIEYAAKGGRCNTDFIDNVGGVDCSDNEVNIKILLNSLVNEGDLTLKQRNDLLYKMTDDVADIVIQDCYRQTQSMSITHLSGAGQLKEQLRFIHGLEREGALNRELEFIPNDDDISDRLAQGKGLTRPELSVLIAYAKMVLKEKLKIPQITDNPYHGRLLQEAFPKMLRDKFAQQMEQHPLRGEIIATKLTNNMVNDMGLNFAYRMVEETGATMEEITTAYAVVKGIFEMDGLWREIEKLDNKIPADTQLSMLDSMRRTMRRAARWYLRHGDKSMSIDEAIEFYRSTHQDLSKNLESYLVESEYQQLESATAKLADQGVPQSIAYRVASLSNLFSCLDLAQVASTEKRKIGLVASLYYKLGHKLELHWFLDQINKQTVSNHWQALARASYREELDWQQRSLTNVLLNSATPKQDAEQILTTWMESNNILLERWYHMMSEFKTSSTHEFAKFSVALRELMLLSINANH</sequence>
<dbReference type="Pfam" id="PF21075">
    <property type="entry name" value="GDH_ACT1"/>
    <property type="match status" value="1"/>
</dbReference>
<evidence type="ECO:0000259" key="6">
    <source>
        <dbReference type="Pfam" id="PF21077"/>
    </source>
</evidence>
<evidence type="ECO:0000259" key="2">
    <source>
        <dbReference type="Pfam" id="PF05088"/>
    </source>
</evidence>
<evidence type="ECO:0000313" key="7">
    <source>
        <dbReference type="EMBL" id="MCC2615675.1"/>
    </source>
</evidence>
<dbReference type="InterPro" id="IPR024727">
    <property type="entry name" value="NAD_Glu_DH_N_ACT1"/>
</dbReference>
<feature type="domain" description="NAD-glutamate dehydrogenase ACT2" evidence="5">
    <location>
        <begin position="410"/>
        <end position="499"/>
    </location>
</feature>
<dbReference type="EMBL" id="JAJEWP010000001">
    <property type="protein sequence ID" value="MCC2615675.1"/>
    <property type="molecule type" value="Genomic_DNA"/>
</dbReference>
<dbReference type="PANTHER" id="PTHR43403:SF1">
    <property type="entry name" value="NAD-SPECIFIC GLUTAMATE DEHYDROGENASE"/>
    <property type="match status" value="1"/>
</dbReference>
<accession>A0ABS8G781</accession>
<dbReference type="InterPro" id="IPR046346">
    <property type="entry name" value="Aminoacid_DH-like_N_sf"/>
</dbReference>
<keyword evidence="8" id="KW-1185">Reference proteome</keyword>
<dbReference type="InterPro" id="IPR036291">
    <property type="entry name" value="NAD(P)-bd_dom_sf"/>
</dbReference>
<dbReference type="SUPFAM" id="SSF51735">
    <property type="entry name" value="NAD(P)-binding Rossmann-fold domains"/>
    <property type="match status" value="1"/>
</dbReference>
<dbReference type="Gene3D" id="3.40.50.720">
    <property type="entry name" value="NAD(P)-binding Rossmann-like Domain"/>
    <property type="match status" value="1"/>
</dbReference>
<dbReference type="Pfam" id="PF21077">
    <property type="entry name" value="GDH_ACT3"/>
    <property type="match status" value="1"/>
</dbReference>
<dbReference type="InterPro" id="IPR049059">
    <property type="entry name" value="NAD_Glu_DH_HM1"/>
</dbReference>
<dbReference type="Pfam" id="PF21076">
    <property type="entry name" value="GDH_ACT2"/>
    <property type="match status" value="1"/>
</dbReference>
<organism evidence="7 8">
    <name type="scientific">Fluctibacter halophilus</name>
    <dbReference type="NCBI Taxonomy" id="226011"/>
    <lineage>
        <taxon>Bacteria</taxon>
        <taxon>Pseudomonadati</taxon>
        <taxon>Pseudomonadota</taxon>
        <taxon>Gammaproteobacteria</taxon>
        <taxon>Alteromonadales</taxon>
        <taxon>Alteromonadaceae</taxon>
        <taxon>Fluctibacter</taxon>
    </lineage>
</organism>
<dbReference type="Pfam" id="PF21074">
    <property type="entry name" value="GDH_C"/>
    <property type="match status" value="1"/>
</dbReference>
<dbReference type="InterPro" id="IPR049062">
    <property type="entry name" value="NAD_Glu_DH_ACT2"/>
</dbReference>
<feature type="domain" description="NAD-specific glutamate dehydrogenase C-terminal" evidence="3">
    <location>
        <begin position="1271"/>
        <end position="1608"/>
    </location>
</feature>
<gene>
    <name evidence="7" type="ORF">LJ739_05425</name>
</gene>
<evidence type="ECO:0000259" key="3">
    <source>
        <dbReference type="Pfam" id="PF21074"/>
    </source>
</evidence>
<protein>
    <submittedName>
        <fullName evidence="7">NAD-glutamate dehydrogenase</fullName>
    </submittedName>
</protein>
<dbReference type="Pfam" id="PF05088">
    <property type="entry name" value="Bac_GDH_CD"/>
    <property type="match status" value="1"/>
</dbReference>
<dbReference type="PIRSF" id="PIRSF036761">
    <property type="entry name" value="GDH_Mll4104"/>
    <property type="match status" value="1"/>
</dbReference>
<dbReference type="Pfam" id="PF21078">
    <property type="entry name" value="GDH_HM3"/>
    <property type="match status" value="1"/>
</dbReference>
<dbReference type="Pfam" id="PF21073">
    <property type="entry name" value="GDH_HM1"/>
    <property type="match status" value="1"/>
</dbReference>
<dbReference type="Pfam" id="PF21079">
    <property type="entry name" value="GDH_HM2"/>
    <property type="match status" value="1"/>
</dbReference>
<proteinExistence type="predicted"/>
<dbReference type="InterPro" id="IPR049058">
    <property type="entry name" value="NAD_Glu_DH_HM2"/>
</dbReference>
<dbReference type="InterPro" id="IPR007780">
    <property type="entry name" value="NAD_Glu_DH_bac"/>
</dbReference>